<dbReference type="SMART" id="SM00146">
    <property type="entry name" value="PI3Kc"/>
    <property type="match status" value="1"/>
</dbReference>
<dbReference type="GO" id="GO:0016303">
    <property type="term" value="F:1-phosphatidylinositol-3-kinase activity"/>
    <property type="evidence" value="ECO:0007669"/>
    <property type="project" value="TreeGrafter"/>
</dbReference>
<sequence length="358" mass="40460">MFGPFHSRQGLCATLRNLFSHQSQCACTGQLARPDEHQEEWNAFSTFLQRTDLKKLSLPHELDVTGCPDVHAWGAEKSAKVACITIKKRFNSRKLPHMIEMMNDDGDTQQYIFKQDDDITMDVVVVNLFKACNEVWSSDRVKLPIRLKTYKVVACPDKTGFGEIVPGDTMLNFHAKDFDKALGIDKHAWARFTSSVAGVAVATACFDISDRHHNNTLFTPDGEMCLIDLSASLGHKAPLDKGMVINPVYLPNRLLALREYSNILAQTEWNRKMTEFEDFEEIAVRAYYPIYNSPAIKGMLANSGFNMLKPHKFVAYLHARKNDSQTKEKMRNDIVKAMDNSDGFNKFVAGITSIMPIN</sequence>
<dbReference type="eggNOG" id="KOG0906">
    <property type="taxonomic scope" value="Eukaryota"/>
</dbReference>
<dbReference type="Gene3D" id="1.10.1070.11">
    <property type="entry name" value="Phosphatidylinositol 3-/4-kinase, catalytic domain"/>
    <property type="match status" value="1"/>
</dbReference>
<dbReference type="STRING" id="667725.A0A0L0FVF4"/>
<feature type="domain" description="PI3K/PI4K catalytic" evidence="3">
    <location>
        <begin position="83"/>
        <end position="346"/>
    </location>
</feature>
<evidence type="ECO:0000313" key="4">
    <source>
        <dbReference type="EMBL" id="KNC79923.1"/>
    </source>
</evidence>
<dbReference type="EMBL" id="KQ242224">
    <property type="protein sequence ID" value="KNC79923.1"/>
    <property type="molecule type" value="Genomic_DNA"/>
</dbReference>
<dbReference type="Proteomes" id="UP000054560">
    <property type="component" value="Unassembled WGS sequence"/>
</dbReference>
<dbReference type="InterPro" id="IPR011009">
    <property type="entry name" value="Kinase-like_dom_sf"/>
</dbReference>
<proteinExistence type="predicted"/>
<dbReference type="GO" id="GO:0005942">
    <property type="term" value="C:phosphatidylinositol 3-kinase complex"/>
    <property type="evidence" value="ECO:0007669"/>
    <property type="project" value="TreeGrafter"/>
</dbReference>
<evidence type="ECO:0000256" key="2">
    <source>
        <dbReference type="ARBA" id="ARBA00022777"/>
    </source>
</evidence>
<dbReference type="InterPro" id="IPR000403">
    <property type="entry name" value="PI3/4_kinase_cat_dom"/>
</dbReference>
<evidence type="ECO:0000256" key="1">
    <source>
        <dbReference type="ARBA" id="ARBA00022679"/>
    </source>
</evidence>
<keyword evidence="2" id="KW-0418">Kinase</keyword>
<dbReference type="Pfam" id="PF00454">
    <property type="entry name" value="PI3_PI4_kinase"/>
    <property type="match status" value="1"/>
</dbReference>
<dbReference type="GO" id="GO:0035005">
    <property type="term" value="F:1-phosphatidylinositol-4-phosphate 3-kinase activity"/>
    <property type="evidence" value="ECO:0007669"/>
    <property type="project" value="TreeGrafter"/>
</dbReference>
<dbReference type="GO" id="GO:0005737">
    <property type="term" value="C:cytoplasm"/>
    <property type="evidence" value="ECO:0007669"/>
    <property type="project" value="TreeGrafter"/>
</dbReference>
<dbReference type="GO" id="GO:0005886">
    <property type="term" value="C:plasma membrane"/>
    <property type="evidence" value="ECO:0007669"/>
    <property type="project" value="TreeGrafter"/>
</dbReference>
<dbReference type="SUPFAM" id="SSF56112">
    <property type="entry name" value="Protein kinase-like (PK-like)"/>
    <property type="match status" value="1"/>
</dbReference>
<keyword evidence="1" id="KW-0808">Transferase</keyword>
<dbReference type="GO" id="GO:0048015">
    <property type="term" value="P:phosphatidylinositol-mediated signaling"/>
    <property type="evidence" value="ECO:0007669"/>
    <property type="project" value="TreeGrafter"/>
</dbReference>
<gene>
    <name evidence="4" type="ORF">SARC_07703</name>
</gene>
<accession>A0A0L0FVF4</accession>
<reference evidence="4 5" key="1">
    <citation type="submission" date="2011-02" db="EMBL/GenBank/DDBJ databases">
        <title>The Genome Sequence of Sphaeroforma arctica JP610.</title>
        <authorList>
            <consortium name="The Broad Institute Genome Sequencing Platform"/>
            <person name="Russ C."/>
            <person name="Cuomo C."/>
            <person name="Young S.K."/>
            <person name="Zeng Q."/>
            <person name="Gargeya S."/>
            <person name="Alvarado L."/>
            <person name="Berlin A."/>
            <person name="Chapman S.B."/>
            <person name="Chen Z."/>
            <person name="Freedman E."/>
            <person name="Gellesch M."/>
            <person name="Goldberg J."/>
            <person name="Griggs A."/>
            <person name="Gujja S."/>
            <person name="Heilman E."/>
            <person name="Heiman D."/>
            <person name="Howarth C."/>
            <person name="Mehta T."/>
            <person name="Neiman D."/>
            <person name="Pearson M."/>
            <person name="Roberts A."/>
            <person name="Saif S."/>
            <person name="Shea T."/>
            <person name="Shenoy N."/>
            <person name="Sisk P."/>
            <person name="Stolte C."/>
            <person name="Sykes S."/>
            <person name="White J."/>
            <person name="Yandava C."/>
            <person name="Burger G."/>
            <person name="Gray M.W."/>
            <person name="Holland P.W.H."/>
            <person name="King N."/>
            <person name="Lang F.B.F."/>
            <person name="Roger A.J."/>
            <person name="Ruiz-Trillo I."/>
            <person name="Haas B."/>
            <person name="Nusbaum C."/>
            <person name="Birren B."/>
        </authorList>
    </citation>
    <scope>NUCLEOTIDE SEQUENCE [LARGE SCALE GENOMIC DNA]</scope>
    <source>
        <strain evidence="4 5">JP610</strain>
    </source>
</reference>
<dbReference type="PANTHER" id="PTHR10048">
    <property type="entry name" value="PHOSPHATIDYLINOSITOL KINASE"/>
    <property type="match status" value="1"/>
</dbReference>
<evidence type="ECO:0000259" key="3">
    <source>
        <dbReference type="PROSITE" id="PS50290"/>
    </source>
</evidence>
<dbReference type="RefSeq" id="XP_014153825.1">
    <property type="nucleotide sequence ID" value="XM_014298350.1"/>
</dbReference>
<dbReference type="GeneID" id="25908207"/>
<dbReference type="AlphaFoldDB" id="A0A0L0FVF4"/>
<dbReference type="InterPro" id="IPR036940">
    <property type="entry name" value="PI3/4_kinase_cat_sf"/>
</dbReference>
<evidence type="ECO:0000313" key="5">
    <source>
        <dbReference type="Proteomes" id="UP000054560"/>
    </source>
</evidence>
<name>A0A0L0FVF4_9EUKA</name>
<organism evidence="4 5">
    <name type="scientific">Sphaeroforma arctica JP610</name>
    <dbReference type="NCBI Taxonomy" id="667725"/>
    <lineage>
        <taxon>Eukaryota</taxon>
        <taxon>Ichthyosporea</taxon>
        <taxon>Ichthyophonida</taxon>
        <taxon>Sphaeroforma</taxon>
    </lineage>
</organism>
<dbReference type="InterPro" id="IPR015433">
    <property type="entry name" value="PI3/4_kinase"/>
</dbReference>
<dbReference type="GO" id="GO:0016477">
    <property type="term" value="P:cell migration"/>
    <property type="evidence" value="ECO:0007669"/>
    <property type="project" value="TreeGrafter"/>
</dbReference>
<dbReference type="PANTHER" id="PTHR10048:SF14">
    <property type="entry name" value="LD28067P"/>
    <property type="match status" value="1"/>
</dbReference>
<keyword evidence="5" id="KW-1185">Reference proteome</keyword>
<dbReference type="GO" id="GO:0043491">
    <property type="term" value="P:phosphatidylinositol 3-kinase/protein kinase B signal transduction"/>
    <property type="evidence" value="ECO:0007669"/>
    <property type="project" value="TreeGrafter"/>
</dbReference>
<dbReference type="PROSITE" id="PS50290">
    <property type="entry name" value="PI3_4_KINASE_3"/>
    <property type="match status" value="1"/>
</dbReference>
<protein>
    <recommendedName>
        <fullName evidence="3">PI3K/PI4K catalytic domain-containing protein</fullName>
    </recommendedName>
</protein>
<dbReference type="Gene3D" id="3.30.1010.10">
    <property type="entry name" value="Phosphatidylinositol 3-kinase Catalytic Subunit, Chain A, domain 4"/>
    <property type="match status" value="1"/>
</dbReference>